<feature type="transmembrane region" description="Helical" evidence="1">
    <location>
        <begin position="175"/>
        <end position="206"/>
    </location>
</feature>
<feature type="transmembrane region" description="Helical" evidence="1">
    <location>
        <begin position="144"/>
        <end position="163"/>
    </location>
</feature>
<dbReference type="EMBL" id="BTPD01000001">
    <property type="protein sequence ID" value="GMQ27650.1"/>
    <property type="molecule type" value="Genomic_DNA"/>
</dbReference>
<name>A0ABQ6PIA5_9BACT</name>
<sequence length="274" mass="30734">MQTYFELRKRRELGEILSDTFTFARINSKTLLPILIKTTGVFFLINLFFSAVYQYTTLDNLAVTNPGLFFGSLLLMLMGSLLYYASASSAIYSFMADYLENKGLVDPNQITQKSWSLMVNLLLLGLMVYFILLIGLVFFLIPGIYLLIPAALSFPILIFRNLGKWESFKASFKLVSGYWWVTFGTLLVVVIVIGIISFVFSLPATVYLSLKTLVVEPETNAMSGDFIFLLLSTLSSAVGNLLSIFLIIAMGLVYFDLDEEKNKTGIRAKLEELG</sequence>
<feature type="transmembrane region" description="Helical" evidence="1">
    <location>
        <begin position="115"/>
        <end position="138"/>
    </location>
</feature>
<comment type="caution">
    <text evidence="2">The sequence shown here is derived from an EMBL/GenBank/DDBJ whole genome shotgun (WGS) entry which is preliminary data.</text>
</comment>
<feature type="transmembrane region" description="Helical" evidence="1">
    <location>
        <begin position="68"/>
        <end position="94"/>
    </location>
</feature>
<evidence type="ECO:0000313" key="2">
    <source>
        <dbReference type="EMBL" id="GMQ27650.1"/>
    </source>
</evidence>
<keyword evidence="3" id="KW-1185">Reference proteome</keyword>
<dbReference type="Proteomes" id="UP001338309">
    <property type="component" value="Unassembled WGS sequence"/>
</dbReference>
<gene>
    <name evidence="2" type="ORF">Aconfl_02920</name>
</gene>
<evidence type="ECO:0000256" key="1">
    <source>
        <dbReference type="SAM" id="Phobius"/>
    </source>
</evidence>
<keyword evidence="1" id="KW-1133">Transmembrane helix</keyword>
<dbReference type="RefSeq" id="WP_338222457.1">
    <property type="nucleotide sequence ID" value="NZ_BTPD01000001.1"/>
</dbReference>
<protein>
    <recommendedName>
        <fullName evidence="4">Glycerophosphoryl diester phosphodiesterase membrane domain-containing protein</fullName>
    </recommendedName>
</protein>
<feature type="transmembrane region" description="Helical" evidence="1">
    <location>
        <begin position="226"/>
        <end position="255"/>
    </location>
</feature>
<evidence type="ECO:0008006" key="4">
    <source>
        <dbReference type="Google" id="ProtNLM"/>
    </source>
</evidence>
<organism evidence="2 3">
    <name type="scientific">Algoriphagus confluentis</name>
    <dbReference type="NCBI Taxonomy" id="1697556"/>
    <lineage>
        <taxon>Bacteria</taxon>
        <taxon>Pseudomonadati</taxon>
        <taxon>Bacteroidota</taxon>
        <taxon>Cytophagia</taxon>
        <taxon>Cytophagales</taxon>
        <taxon>Cyclobacteriaceae</taxon>
        <taxon>Algoriphagus</taxon>
    </lineage>
</organism>
<keyword evidence="1" id="KW-0812">Transmembrane</keyword>
<reference evidence="2 3" key="1">
    <citation type="submission" date="2023-08" db="EMBL/GenBank/DDBJ databases">
        <title>Draft genome sequence of Algoriphagus confluentis.</title>
        <authorList>
            <person name="Takatani N."/>
            <person name="Hosokawa M."/>
            <person name="Sawabe T."/>
        </authorList>
    </citation>
    <scope>NUCLEOTIDE SEQUENCE [LARGE SCALE GENOMIC DNA]</scope>
    <source>
        <strain evidence="2 3">NBRC 111222</strain>
    </source>
</reference>
<evidence type="ECO:0000313" key="3">
    <source>
        <dbReference type="Proteomes" id="UP001338309"/>
    </source>
</evidence>
<feature type="transmembrane region" description="Helical" evidence="1">
    <location>
        <begin position="34"/>
        <end position="56"/>
    </location>
</feature>
<proteinExistence type="predicted"/>
<keyword evidence="1" id="KW-0472">Membrane</keyword>
<accession>A0ABQ6PIA5</accession>